<gene>
    <name evidence="1" type="ORF">IHE45_10G014300</name>
</gene>
<evidence type="ECO:0000313" key="2">
    <source>
        <dbReference type="Proteomes" id="UP000827976"/>
    </source>
</evidence>
<comment type="caution">
    <text evidence="1">The sequence shown here is derived from an EMBL/GenBank/DDBJ whole genome shotgun (WGS) entry which is preliminary data.</text>
</comment>
<sequence length="77" mass="8688">MRHEKEHYSKAMDEVCELLLRFIDFSPAKMPRMTPAGLVSLLLGCSLALMLCGFVTFRHWIHLDAWGTGDGYGVLFG</sequence>
<accession>A0ACB7V951</accession>
<keyword evidence="2" id="KW-1185">Reference proteome</keyword>
<dbReference type="Proteomes" id="UP000827976">
    <property type="component" value="Chromosome 10"/>
</dbReference>
<dbReference type="EMBL" id="CM037020">
    <property type="protein sequence ID" value="KAH7670264.1"/>
    <property type="molecule type" value="Genomic_DNA"/>
</dbReference>
<organism evidence="1 2">
    <name type="scientific">Dioscorea alata</name>
    <name type="common">Purple yam</name>
    <dbReference type="NCBI Taxonomy" id="55571"/>
    <lineage>
        <taxon>Eukaryota</taxon>
        <taxon>Viridiplantae</taxon>
        <taxon>Streptophyta</taxon>
        <taxon>Embryophyta</taxon>
        <taxon>Tracheophyta</taxon>
        <taxon>Spermatophyta</taxon>
        <taxon>Magnoliopsida</taxon>
        <taxon>Liliopsida</taxon>
        <taxon>Dioscoreales</taxon>
        <taxon>Dioscoreaceae</taxon>
        <taxon>Dioscorea</taxon>
    </lineage>
</organism>
<evidence type="ECO:0000313" key="1">
    <source>
        <dbReference type="EMBL" id="KAH7670264.1"/>
    </source>
</evidence>
<proteinExistence type="predicted"/>
<reference evidence="2" key="1">
    <citation type="journal article" date="2022" name="Nat. Commun.">
        <title>Chromosome evolution and the genetic basis of agronomically important traits in greater yam.</title>
        <authorList>
            <person name="Bredeson J.V."/>
            <person name="Lyons J.B."/>
            <person name="Oniyinde I.O."/>
            <person name="Okereke N.R."/>
            <person name="Kolade O."/>
            <person name="Nnabue I."/>
            <person name="Nwadili C.O."/>
            <person name="Hribova E."/>
            <person name="Parker M."/>
            <person name="Nwogha J."/>
            <person name="Shu S."/>
            <person name="Carlson J."/>
            <person name="Kariba R."/>
            <person name="Muthemba S."/>
            <person name="Knop K."/>
            <person name="Barton G.J."/>
            <person name="Sherwood A.V."/>
            <person name="Lopez-Montes A."/>
            <person name="Asiedu R."/>
            <person name="Jamnadass R."/>
            <person name="Muchugi A."/>
            <person name="Goodstein D."/>
            <person name="Egesi C.N."/>
            <person name="Featherston J."/>
            <person name="Asfaw A."/>
            <person name="Simpson G.G."/>
            <person name="Dolezel J."/>
            <person name="Hendre P.S."/>
            <person name="Van Deynze A."/>
            <person name="Kumar P.L."/>
            <person name="Obidiegwu J.E."/>
            <person name="Bhattacharjee R."/>
            <person name="Rokhsar D.S."/>
        </authorList>
    </citation>
    <scope>NUCLEOTIDE SEQUENCE [LARGE SCALE GENOMIC DNA]</scope>
    <source>
        <strain evidence="2">cv. TDa95/00328</strain>
    </source>
</reference>
<protein>
    <submittedName>
        <fullName evidence="1">Uncharacterized protein</fullName>
    </submittedName>
</protein>
<name>A0ACB7V951_DIOAL</name>